<evidence type="ECO:0000256" key="4">
    <source>
        <dbReference type="ARBA" id="ARBA00022692"/>
    </source>
</evidence>
<keyword evidence="6" id="KW-0256">Endoplasmic reticulum</keyword>
<evidence type="ECO:0000256" key="10">
    <source>
        <dbReference type="SAM" id="Phobius"/>
    </source>
</evidence>
<dbReference type="Proteomes" id="UP000663850">
    <property type="component" value="Unassembled WGS sequence"/>
</dbReference>
<evidence type="ECO:0000313" key="13">
    <source>
        <dbReference type="Proteomes" id="UP000663850"/>
    </source>
</evidence>
<keyword evidence="5 11" id="KW-0732">Signal</keyword>
<dbReference type="PANTHER" id="PTHR28285:SF1">
    <property type="entry name" value="PROTEIN BIG1"/>
    <property type="match status" value="1"/>
</dbReference>
<evidence type="ECO:0000256" key="9">
    <source>
        <dbReference type="ARBA" id="ARBA00023316"/>
    </source>
</evidence>
<evidence type="ECO:0000256" key="11">
    <source>
        <dbReference type="SAM" id="SignalP"/>
    </source>
</evidence>
<evidence type="ECO:0000256" key="6">
    <source>
        <dbReference type="ARBA" id="ARBA00022824"/>
    </source>
</evidence>
<keyword evidence="9" id="KW-0961">Cell wall biogenesis/degradation</keyword>
<dbReference type="GO" id="GO:0071555">
    <property type="term" value="P:cell wall organization"/>
    <property type="evidence" value="ECO:0007669"/>
    <property type="project" value="UniProtKB-KW"/>
</dbReference>
<dbReference type="AlphaFoldDB" id="A0A8H2X803"/>
<keyword evidence="8 10" id="KW-0472">Membrane</keyword>
<keyword evidence="4 10" id="KW-0812">Transmembrane</keyword>
<comment type="caution">
    <text evidence="12">The sequence shown here is derived from an EMBL/GenBank/DDBJ whole genome shotgun (WGS) entry which is preliminary data.</text>
</comment>
<evidence type="ECO:0000256" key="8">
    <source>
        <dbReference type="ARBA" id="ARBA00023136"/>
    </source>
</evidence>
<evidence type="ECO:0000313" key="12">
    <source>
        <dbReference type="EMBL" id="CAE6418918.1"/>
    </source>
</evidence>
<feature type="transmembrane region" description="Helical" evidence="10">
    <location>
        <begin position="240"/>
        <end position="263"/>
    </location>
</feature>
<keyword evidence="7 10" id="KW-1133">Transmembrane helix</keyword>
<proteinExistence type="inferred from homology"/>
<evidence type="ECO:0000256" key="1">
    <source>
        <dbReference type="ARBA" id="ARBA00004115"/>
    </source>
</evidence>
<evidence type="ECO:0000256" key="5">
    <source>
        <dbReference type="ARBA" id="ARBA00022729"/>
    </source>
</evidence>
<dbReference type="InterPro" id="IPR037654">
    <property type="entry name" value="Big1"/>
</dbReference>
<evidence type="ECO:0000256" key="7">
    <source>
        <dbReference type="ARBA" id="ARBA00022989"/>
    </source>
</evidence>
<comment type="similarity">
    <text evidence="2">Belongs to the BIG1 family.</text>
</comment>
<dbReference type="GO" id="GO:0005789">
    <property type="term" value="C:endoplasmic reticulum membrane"/>
    <property type="evidence" value="ECO:0007669"/>
    <property type="project" value="UniProtKB-SubCell"/>
</dbReference>
<organism evidence="12 13">
    <name type="scientific">Rhizoctonia solani</name>
    <dbReference type="NCBI Taxonomy" id="456999"/>
    <lineage>
        <taxon>Eukaryota</taxon>
        <taxon>Fungi</taxon>
        <taxon>Dikarya</taxon>
        <taxon>Basidiomycota</taxon>
        <taxon>Agaricomycotina</taxon>
        <taxon>Agaricomycetes</taxon>
        <taxon>Cantharellales</taxon>
        <taxon>Ceratobasidiaceae</taxon>
        <taxon>Rhizoctonia</taxon>
    </lineage>
</organism>
<gene>
    <name evidence="12" type="ORF">RDB_LOCUS8143</name>
</gene>
<accession>A0A8H2X803</accession>
<feature type="chain" id="PRO_5034332421" description="Protein BIG1" evidence="11">
    <location>
        <begin position="20"/>
        <end position="284"/>
    </location>
</feature>
<sequence length="284" mass="30618">MFRTSVVASAVLLSGFANAFYDSVPFVGWSNNPSSAIDWLQREGPVVPSHAQILSSLMSTDGLCSFDSVVVVGQPGLHANKLASLSGKSYLKTRLHKASSKFYFPYLPVSSIPEADAVARDVAALCGFAADEWTLGTTYKGSSKRVLYFDLPETTEKFWSSDDEILEQNLEQITSQFGSYAVLLAGTSSSVSTLVTKRQQANSLSRPNIANQPQTVTTYANATLPTGSILARYQLLTPGLIIALIITFGLLIPFLMIGINALASIQSPLRTESPKGPTLEKKNQ</sequence>
<protein>
    <recommendedName>
        <fullName evidence="3">Protein BIG1</fullName>
    </recommendedName>
</protein>
<dbReference type="GO" id="GO:0006078">
    <property type="term" value="P:(1-&gt;6)-beta-D-glucan biosynthetic process"/>
    <property type="evidence" value="ECO:0007669"/>
    <property type="project" value="TreeGrafter"/>
</dbReference>
<dbReference type="EMBL" id="CAJMWZ010000420">
    <property type="protein sequence ID" value="CAE6418918.1"/>
    <property type="molecule type" value="Genomic_DNA"/>
</dbReference>
<dbReference type="GO" id="GO:0009272">
    <property type="term" value="P:fungal-type cell wall biogenesis"/>
    <property type="evidence" value="ECO:0007669"/>
    <property type="project" value="TreeGrafter"/>
</dbReference>
<name>A0A8H2X803_9AGAM</name>
<comment type="subcellular location">
    <subcellularLocation>
        <location evidence="1">Endoplasmic reticulum membrane</location>
        <topology evidence="1">Single-pass type I membrane protein</topology>
    </subcellularLocation>
</comment>
<reference evidence="12" key="1">
    <citation type="submission" date="2021-01" db="EMBL/GenBank/DDBJ databases">
        <authorList>
            <person name="Kaushik A."/>
        </authorList>
    </citation>
    <scope>NUCLEOTIDE SEQUENCE</scope>
    <source>
        <strain evidence="12">Type strain: AG8-Rh-89/</strain>
    </source>
</reference>
<feature type="signal peptide" evidence="11">
    <location>
        <begin position="1"/>
        <end position="19"/>
    </location>
</feature>
<evidence type="ECO:0000256" key="2">
    <source>
        <dbReference type="ARBA" id="ARBA00008203"/>
    </source>
</evidence>
<dbReference type="PANTHER" id="PTHR28285">
    <property type="entry name" value="PROTEIN BIG1"/>
    <property type="match status" value="1"/>
</dbReference>
<evidence type="ECO:0000256" key="3">
    <source>
        <dbReference type="ARBA" id="ARBA00022089"/>
    </source>
</evidence>